<accession>A0ACC3DEW9</accession>
<sequence length="299" mass="32205">MDGAEGVSKGVYILAATSRPDLIDPALLRPGRLDKSLECGMPDLEDRVDILRAVGEKVKFAPQVREMDEGGEGNLWDIARRTEGYSGADLQALVYNAQLEAIHDVLGDVEQDFGTSKPTANGVARGSKGVPEFTHFKFGDEDLGEEQGVTQTPAALKERLEIANKLAAMQAARKKQRQSSQAPGVEVRSGLKHQRSTSLSSARGRSASNPINGIGGGSDEDEDDDDDAGDAAEEGGSSSKEPTIQWKHILASLQQTRASISPQERRRLEKIYREFVWGRSGEMPNGQGGTEVGGRTSLM</sequence>
<organism evidence="1 2">
    <name type="scientific">Coniosporium uncinatum</name>
    <dbReference type="NCBI Taxonomy" id="93489"/>
    <lineage>
        <taxon>Eukaryota</taxon>
        <taxon>Fungi</taxon>
        <taxon>Dikarya</taxon>
        <taxon>Ascomycota</taxon>
        <taxon>Pezizomycotina</taxon>
        <taxon>Dothideomycetes</taxon>
        <taxon>Dothideomycetes incertae sedis</taxon>
        <taxon>Coniosporium</taxon>
    </lineage>
</organism>
<dbReference type="EMBL" id="JAWDJW010005595">
    <property type="protein sequence ID" value="KAK3067176.1"/>
    <property type="molecule type" value="Genomic_DNA"/>
</dbReference>
<comment type="caution">
    <text evidence="1">The sequence shown here is derived from an EMBL/GenBank/DDBJ whole genome shotgun (WGS) entry which is preliminary data.</text>
</comment>
<dbReference type="Proteomes" id="UP001186974">
    <property type="component" value="Unassembled WGS sequence"/>
</dbReference>
<protein>
    <submittedName>
        <fullName evidence="1">Uncharacterized protein</fullName>
    </submittedName>
</protein>
<evidence type="ECO:0000313" key="1">
    <source>
        <dbReference type="EMBL" id="KAK3067176.1"/>
    </source>
</evidence>
<proteinExistence type="predicted"/>
<evidence type="ECO:0000313" key="2">
    <source>
        <dbReference type="Proteomes" id="UP001186974"/>
    </source>
</evidence>
<keyword evidence="2" id="KW-1185">Reference proteome</keyword>
<reference evidence="1" key="1">
    <citation type="submission" date="2024-09" db="EMBL/GenBank/DDBJ databases">
        <title>Black Yeasts Isolated from many extreme environments.</title>
        <authorList>
            <person name="Coleine C."/>
            <person name="Stajich J.E."/>
            <person name="Selbmann L."/>
        </authorList>
    </citation>
    <scope>NUCLEOTIDE SEQUENCE</scope>
    <source>
        <strain evidence="1">CCFEE 5737</strain>
    </source>
</reference>
<gene>
    <name evidence="1" type="ORF">LTS18_001268</name>
</gene>
<name>A0ACC3DEW9_9PEZI</name>